<evidence type="ECO:0000259" key="1">
    <source>
        <dbReference type="Pfam" id="PF12705"/>
    </source>
</evidence>
<gene>
    <name evidence="2" type="ORF">ICT70_14485</name>
</gene>
<comment type="caution">
    <text evidence="2">The sequence shown here is derived from an EMBL/GenBank/DDBJ whole genome shotgun (WGS) entry which is preliminary data.</text>
</comment>
<dbReference type="Gene3D" id="3.90.320.10">
    <property type="match status" value="1"/>
</dbReference>
<dbReference type="AlphaFoldDB" id="A0A8J6URT0"/>
<evidence type="ECO:0000313" key="2">
    <source>
        <dbReference type="EMBL" id="MBD1401866.1"/>
    </source>
</evidence>
<sequence>MTQSLRALRHQLHLSYSQINTYLTCSLRYFFQYVKGFAPEHTSSALILGSTIHASLARYYDGIKEKGEAESPDSLLEFYRDSMAIELATPRAPVMFGNDAGNADELLALGERLLRAYLDNPGFNGMEVVATELPLSMPLVTPDGRVTDFHLIGAVDLLLRDQLGRLLAVDHKTARNALTQEAIDQDLQLSAYTLLLQHNGYVEPEQALHCCYNVIRKLKTPKVEKHLTTRTAADTERFNRIANAVLSGIEAEVFLPCTGWQCSGCPYQEQCNSW</sequence>
<reference evidence="2" key="1">
    <citation type="submission" date="2020-09" db="EMBL/GenBank/DDBJ databases">
        <title>Pelobacter alkaliphilus sp. nov., a novel anaerobic arsenate-reducing bacterium from terrestrial mud volcano.</title>
        <authorList>
            <person name="Khomyakova M.A."/>
            <person name="Merkel A.Y."/>
            <person name="Slobodkin A.I."/>
        </authorList>
    </citation>
    <scope>NUCLEOTIDE SEQUENCE</scope>
    <source>
        <strain evidence="2">M08fum</strain>
    </source>
</reference>
<name>A0A8J6URT0_9BACT</name>
<dbReference type="Pfam" id="PF12705">
    <property type="entry name" value="PDDEXK_1"/>
    <property type="match status" value="1"/>
</dbReference>
<dbReference type="InterPro" id="IPR011604">
    <property type="entry name" value="PDDEXK-like_dom_sf"/>
</dbReference>
<dbReference type="Proteomes" id="UP000632828">
    <property type="component" value="Unassembled WGS sequence"/>
</dbReference>
<keyword evidence="3" id="KW-1185">Reference proteome</keyword>
<accession>A0A8J6URT0</accession>
<organism evidence="2 3">
    <name type="scientific">Pelovirga terrestris</name>
    <dbReference type="NCBI Taxonomy" id="2771352"/>
    <lineage>
        <taxon>Bacteria</taxon>
        <taxon>Pseudomonadati</taxon>
        <taxon>Thermodesulfobacteriota</taxon>
        <taxon>Desulfuromonadia</taxon>
        <taxon>Geobacterales</taxon>
        <taxon>Geobacteraceae</taxon>
        <taxon>Pelovirga</taxon>
    </lineage>
</organism>
<dbReference type="EMBL" id="JACWUN010000025">
    <property type="protein sequence ID" value="MBD1401866.1"/>
    <property type="molecule type" value="Genomic_DNA"/>
</dbReference>
<protein>
    <submittedName>
        <fullName evidence="2">PD-(D/E)XK nuclease family protein</fullName>
    </submittedName>
</protein>
<evidence type="ECO:0000313" key="3">
    <source>
        <dbReference type="Proteomes" id="UP000632828"/>
    </source>
</evidence>
<proteinExistence type="predicted"/>
<dbReference type="InterPro" id="IPR038726">
    <property type="entry name" value="PDDEXK_AddAB-type"/>
</dbReference>
<feature type="domain" description="PD-(D/E)XK endonuclease-like" evidence="1">
    <location>
        <begin position="13"/>
        <end position="272"/>
    </location>
</feature>
<dbReference type="RefSeq" id="WP_191157891.1">
    <property type="nucleotide sequence ID" value="NZ_JACWUN010000025.1"/>
</dbReference>